<dbReference type="SUPFAM" id="SSF48013">
    <property type="entry name" value="NusB-like"/>
    <property type="match status" value="1"/>
</dbReference>
<dbReference type="GO" id="GO:0008649">
    <property type="term" value="F:rRNA methyltransferase activity"/>
    <property type="evidence" value="ECO:0007669"/>
    <property type="project" value="InterPro"/>
</dbReference>
<dbReference type="Gene3D" id="1.10.940.10">
    <property type="entry name" value="NusB-like"/>
    <property type="match status" value="1"/>
</dbReference>
<dbReference type="Pfam" id="PF22458">
    <property type="entry name" value="RsmF-B_ferredox"/>
    <property type="match status" value="1"/>
</dbReference>
<dbReference type="GO" id="GO:0005737">
    <property type="term" value="C:cytoplasm"/>
    <property type="evidence" value="ECO:0007669"/>
    <property type="project" value="UniProtKB-SubCell"/>
</dbReference>
<comment type="function">
    <text evidence="1">Specifically methylates the cytosine at position 967 (m5C967) of 16S rRNA.</text>
</comment>
<dbReference type="InterPro" id="IPR023267">
    <property type="entry name" value="RCMT"/>
</dbReference>
<evidence type="ECO:0000256" key="14">
    <source>
        <dbReference type="PROSITE-ProRule" id="PRU01023"/>
    </source>
</evidence>
<dbReference type="InterPro" id="IPR018314">
    <property type="entry name" value="RsmB/NOL1/NOP2-like_CS"/>
</dbReference>
<keyword evidence="16" id="KW-0413">Isomerase</keyword>
<gene>
    <name evidence="16" type="primary">rpe</name>
    <name evidence="16" type="ORF">Dpo_2c05430</name>
</gene>
<dbReference type="SUPFAM" id="SSF53335">
    <property type="entry name" value="S-adenosyl-L-methionine-dependent methyltransferases"/>
    <property type="match status" value="1"/>
</dbReference>
<evidence type="ECO:0000256" key="2">
    <source>
        <dbReference type="ARBA" id="ARBA00004496"/>
    </source>
</evidence>
<evidence type="ECO:0000256" key="8">
    <source>
        <dbReference type="ARBA" id="ARBA00022679"/>
    </source>
</evidence>
<dbReference type="PRINTS" id="PR02008">
    <property type="entry name" value="RCMTFAMILY"/>
</dbReference>
<evidence type="ECO:0000256" key="4">
    <source>
        <dbReference type="ARBA" id="ARBA00012140"/>
    </source>
</evidence>
<evidence type="ECO:0000256" key="6">
    <source>
        <dbReference type="ARBA" id="ARBA00022552"/>
    </source>
</evidence>
<dbReference type="EC" id="2.1.1.176" evidence="4"/>
<dbReference type="InterPro" id="IPR001678">
    <property type="entry name" value="MeTrfase_RsmB-F_NOP2_dom"/>
</dbReference>
<evidence type="ECO:0000259" key="15">
    <source>
        <dbReference type="PROSITE" id="PS51686"/>
    </source>
</evidence>
<keyword evidence="6" id="KW-0698">rRNA processing</keyword>
<evidence type="ECO:0000256" key="9">
    <source>
        <dbReference type="ARBA" id="ARBA00022691"/>
    </source>
</evidence>
<evidence type="ECO:0000256" key="13">
    <source>
        <dbReference type="ARBA" id="ARBA00047283"/>
    </source>
</evidence>
<dbReference type="Pfam" id="PF01029">
    <property type="entry name" value="NusB"/>
    <property type="match status" value="1"/>
</dbReference>
<keyword evidence="9 14" id="KW-0949">S-adenosyl-L-methionine</keyword>
<dbReference type="RefSeq" id="WP_006965149.1">
    <property type="nucleotide sequence ID" value="NZ_APJX01000002.1"/>
</dbReference>
<dbReference type="FunFam" id="3.40.50.150:FF:000022">
    <property type="entry name" value="Ribosomal RNA small subunit methyltransferase B"/>
    <property type="match status" value="1"/>
</dbReference>
<keyword evidence="7 14" id="KW-0489">Methyltransferase</keyword>
<dbReference type="Gene3D" id="3.30.70.1170">
    <property type="entry name" value="Sun protein, domain 3"/>
    <property type="match status" value="1"/>
</dbReference>
<dbReference type="InterPro" id="IPR004573">
    <property type="entry name" value="rRNA_ssu_MeTfrase_B"/>
</dbReference>
<feature type="binding site" evidence="14">
    <location>
        <position position="334"/>
    </location>
    <ligand>
        <name>S-adenosyl-L-methionine</name>
        <dbReference type="ChEBI" id="CHEBI:59789"/>
    </ligand>
</feature>
<comment type="caution">
    <text evidence="14">Lacks conserved residue(s) required for the propagation of feature annotation.</text>
</comment>
<dbReference type="Gene3D" id="3.40.50.150">
    <property type="entry name" value="Vaccinia Virus protein VP39"/>
    <property type="match status" value="1"/>
</dbReference>
<evidence type="ECO:0000256" key="5">
    <source>
        <dbReference type="ARBA" id="ARBA00022490"/>
    </source>
</evidence>
<comment type="similarity">
    <text evidence="3 14">Belongs to the class I-like SAM-binding methyltransferase superfamily. RsmB/NOP family.</text>
</comment>
<dbReference type="PANTHER" id="PTHR22807:SF61">
    <property type="entry name" value="NOL1_NOP2_SUN FAMILY PROTEIN _ ANTITERMINATION NUSB DOMAIN-CONTAINING PROTEIN"/>
    <property type="match status" value="1"/>
</dbReference>
<dbReference type="InterPro" id="IPR049560">
    <property type="entry name" value="MeTrfase_RsmB-F_NOP2_cat"/>
</dbReference>
<dbReference type="Pfam" id="PF01189">
    <property type="entry name" value="Methyltr_RsmB-F"/>
    <property type="match status" value="1"/>
</dbReference>
<dbReference type="InterPro" id="IPR029063">
    <property type="entry name" value="SAM-dependent_MTases_sf"/>
</dbReference>
<dbReference type="GO" id="GO:0003723">
    <property type="term" value="F:RNA binding"/>
    <property type="evidence" value="ECO:0007669"/>
    <property type="project" value="UniProtKB-UniRule"/>
</dbReference>
<feature type="active site" description="Nucleophile" evidence="14">
    <location>
        <position position="387"/>
    </location>
</feature>
<dbReference type="PROSITE" id="PS51686">
    <property type="entry name" value="SAM_MT_RSMB_NOP"/>
    <property type="match status" value="1"/>
</dbReference>
<keyword evidence="17" id="KW-1185">Reference proteome</keyword>
<feature type="binding site" evidence="14">
    <location>
        <position position="288"/>
    </location>
    <ligand>
        <name>S-adenosyl-L-methionine</name>
        <dbReference type="ChEBI" id="CHEBI:59789"/>
    </ligand>
</feature>
<name>S0G1N6_9BACT</name>
<evidence type="ECO:0000256" key="12">
    <source>
        <dbReference type="ARBA" id="ARBA00031088"/>
    </source>
</evidence>
<protein>
    <recommendedName>
        <fullName evidence="4">16S rRNA (cytosine(967)-C(5))-methyltransferase</fullName>
        <ecNumber evidence="4">2.1.1.176</ecNumber>
    </recommendedName>
    <alternativeName>
        <fullName evidence="11">16S rRNA m5C967 methyltransferase</fullName>
    </alternativeName>
    <alternativeName>
        <fullName evidence="12">rRNA (cytosine-C(5)-)-methyltransferase RsmB</fullName>
    </alternativeName>
</protein>
<dbReference type="PROSITE" id="PS01153">
    <property type="entry name" value="NOL1_NOP2_SUN"/>
    <property type="match status" value="1"/>
</dbReference>
<comment type="catalytic activity">
    <reaction evidence="13">
        <text>cytidine(967) in 16S rRNA + S-adenosyl-L-methionine = 5-methylcytidine(967) in 16S rRNA + S-adenosyl-L-homocysteine + H(+)</text>
        <dbReference type="Rhea" id="RHEA:42748"/>
        <dbReference type="Rhea" id="RHEA-COMP:10219"/>
        <dbReference type="Rhea" id="RHEA-COMP:10220"/>
        <dbReference type="ChEBI" id="CHEBI:15378"/>
        <dbReference type="ChEBI" id="CHEBI:57856"/>
        <dbReference type="ChEBI" id="CHEBI:59789"/>
        <dbReference type="ChEBI" id="CHEBI:74483"/>
        <dbReference type="ChEBI" id="CHEBI:82748"/>
        <dbReference type="EC" id="2.1.1.176"/>
    </reaction>
</comment>
<dbReference type="InterPro" id="IPR035926">
    <property type="entry name" value="NusB-like_sf"/>
</dbReference>
<dbReference type="GO" id="GO:0006355">
    <property type="term" value="P:regulation of DNA-templated transcription"/>
    <property type="evidence" value="ECO:0007669"/>
    <property type="project" value="InterPro"/>
</dbReference>
<dbReference type="EMBL" id="APJX01000002">
    <property type="protein sequence ID" value="EMS80840.1"/>
    <property type="molecule type" value="Genomic_DNA"/>
</dbReference>
<evidence type="ECO:0000313" key="17">
    <source>
        <dbReference type="Proteomes" id="UP000014216"/>
    </source>
</evidence>
<dbReference type="NCBIfam" id="TIGR00563">
    <property type="entry name" value="rsmB"/>
    <property type="match status" value="1"/>
</dbReference>
<evidence type="ECO:0000256" key="10">
    <source>
        <dbReference type="ARBA" id="ARBA00022884"/>
    </source>
</evidence>
<proteinExistence type="inferred from homology"/>
<reference evidence="16 17" key="1">
    <citation type="journal article" date="2013" name="Genome Announc.">
        <title>Draft Genome Sequence of Desulfotignum phosphitoxidans DSM 13687 Strain FiPS-3.</title>
        <authorList>
            <person name="Poehlein A."/>
            <person name="Daniel R."/>
            <person name="Simeonova D.D."/>
        </authorList>
    </citation>
    <scope>NUCLEOTIDE SEQUENCE [LARGE SCALE GENOMIC DNA]</scope>
    <source>
        <strain evidence="16 17">DSM 13687</strain>
    </source>
</reference>
<evidence type="ECO:0000256" key="3">
    <source>
        <dbReference type="ARBA" id="ARBA00007494"/>
    </source>
</evidence>
<comment type="subcellular location">
    <subcellularLocation>
        <location evidence="2">Cytoplasm</location>
    </subcellularLocation>
</comment>
<comment type="caution">
    <text evidence="16">The sequence shown here is derived from an EMBL/GenBank/DDBJ whole genome shotgun (WGS) entry which is preliminary data.</text>
</comment>
<keyword evidence="10 14" id="KW-0694">RNA-binding</keyword>
<accession>S0G1N6</accession>
<evidence type="ECO:0000313" key="16">
    <source>
        <dbReference type="EMBL" id="EMS80840.1"/>
    </source>
</evidence>
<keyword evidence="8 14" id="KW-0808">Transferase</keyword>
<dbReference type="AlphaFoldDB" id="S0G1N6"/>
<feature type="binding site" evidence="14">
    <location>
        <position position="315"/>
    </location>
    <ligand>
        <name>S-adenosyl-L-methionine</name>
        <dbReference type="ChEBI" id="CHEBI:59789"/>
    </ligand>
</feature>
<dbReference type="GO" id="GO:0016853">
    <property type="term" value="F:isomerase activity"/>
    <property type="evidence" value="ECO:0007669"/>
    <property type="project" value="UniProtKB-KW"/>
</dbReference>
<dbReference type="PATRIC" id="fig|1286635.3.peg.1522"/>
<keyword evidence="5" id="KW-0963">Cytoplasm</keyword>
<feature type="domain" description="SAM-dependent MTase RsmB/NOP-type" evidence="15">
    <location>
        <begin position="173"/>
        <end position="445"/>
    </location>
</feature>
<organism evidence="16 17">
    <name type="scientific">Desulfotignum phosphitoxidans DSM 13687</name>
    <dbReference type="NCBI Taxonomy" id="1286635"/>
    <lineage>
        <taxon>Bacteria</taxon>
        <taxon>Pseudomonadati</taxon>
        <taxon>Thermodesulfobacteriota</taxon>
        <taxon>Desulfobacteria</taxon>
        <taxon>Desulfobacterales</taxon>
        <taxon>Desulfobacteraceae</taxon>
        <taxon>Desulfotignum</taxon>
    </lineage>
</organism>
<evidence type="ECO:0000256" key="11">
    <source>
        <dbReference type="ARBA" id="ARBA00030399"/>
    </source>
</evidence>
<evidence type="ECO:0000256" key="7">
    <source>
        <dbReference type="ARBA" id="ARBA00022603"/>
    </source>
</evidence>
<dbReference type="Proteomes" id="UP000014216">
    <property type="component" value="Unassembled WGS sequence"/>
</dbReference>
<dbReference type="InterPro" id="IPR006027">
    <property type="entry name" value="NusB_RsmB_TIM44"/>
</dbReference>
<dbReference type="CDD" id="cd02440">
    <property type="entry name" value="AdoMet_MTases"/>
    <property type="match status" value="1"/>
</dbReference>
<dbReference type="OrthoDB" id="9810297at2"/>
<dbReference type="PANTHER" id="PTHR22807">
    <property type="entry name" value="NOP2 YEAST -RELATED NOL1/NOP2/FMU SUN DOMAIN-CONTAINING"/>
    <property type="match status" value="1"/>
</dbReference>
<evidence type="ECO:0000256" key="1">
    <source>
        <dbReference type="ARBA" id="ARBA00002724"/>
    </source>
</evidence>
<dbReference type="InterPro" id="IPR054728">
    <property type="entry name" value="RsmB-like_ferredoxin"/>
</dbReference>
<dbReference type="NCBIfam" id="NF011494">
    <property type="entry name" value="PRK14902.1"/>
    <property type="match status" value="1"/>
</dbReference>
<sequence>MTWDTRQAALEILLQTDQKHATLDRALDAVSPNLAHLSQPDKNLCHAIVFGVLRHRNFLDFIIQSFSKIPLTRMDLPVLTVLRMGLFQLRFLDRVPDFAAIDTSVNLIKNRNGKKTAGFVNGVLRNTVRQFHTLNLPDPHTDLLGHITIVHSIPEWLAERWLARYGNEQILELCRTINQVPPLTLRANTLKTTRSELNDILTAAGFDTRLTSLSPHGISVMGSGIRIEALPGFDQGLFAVQDEAAQLVSLMLDPQPHHIVLDACAGLGGKTLHMAQIMGGQGKITAMDTDPGKLALLTAEAHRLGAGEIQTLTLDLMKAGQTDFPQYFDRVLVDAPCTGLGVLRRNPDTKWKRSFQDILRMAGQQKKLLNAAANRVKPGGILLYAVCSGEPEENEHVVTAFLKKRKDYVLEPVMDCFGLPMDRYLTTFPNGMDMDGFFAARLKRLTPETRS</sequence>